<feature type="transmembrane region" description="Helical" evidence="7">
    <location>
        <begin position="589"/>
        <end position="609"/>
    </location>
</feature>
<dbReference type="GeneID" id="18260123"/>
<dbReference type="InterPro" id="IPR011701">
    <property type="entry name" value="MFS"/>
</dbReference>
<dbReference type="FunFam" id="1.20.1250.20:FF:000196">
    <property type="entry name" value="MFS toxin efflux pump (AflT)"/>
    <property type="match status" value="1"/>
</dbReference>
<organism evidence="10">
    <name type="scientific">Chaetomium thermophilum (strain DSM 1495 / CBS 144.50 / IMI 039719)</name>
    <name type="common">Thermochaetoides thermophila</name>
    <dbReference type="NCBI Taxonomy" id="759272"/>
    <lineage>
        <taxon>Eukaryota</taxon>
        <taxon>Fungi</taxon>
        <taxon>Dikarya</taxon>
        <taxon>Ascomycota</taxon>
        <taxon>Pezizomycotina</taxon>
        <taxon>Sordariomycetes</taxon>
        <taxon>Sordariomycetidae</taxon>
        <taxon>Sordariales</taxon>
        <taxon>Chaetomiaceae</taxon>
        <taxon>Thermochaetoides</taxon>
    </lineage>
</organism>
<feature type="transmembrane region" description="Helical" evidence="7">
    <location>
        <begin position="385"/>
        <end position="406"/>
    </location>
</feature>
<comment type="subcellular location">
    <subcellularLocation>
        <location evidence="1">Membrane</location>
        <topology evidence="1">Multi-pass membrane protein</topology>
    </subcellularLocation>
</comment>
<evidence type="ECO:0000256" key="1">
    <source>
        <dbReference type="ARBA" id="ARBA00004141"/>
    </source>
</evidence>
<dbReference type="HOGENOM" id="CLU_000960_22_0_1"/>
<dbReference type="GO" id="GO:0005886">
    <property type="term" value="C:plasma membrane"/>
    <property type="evidence" value="ECO:0007669"/>
    <property type="project" value="TreeGrafter"/>
</dbReference>
<dbReference type="InterPro" id="IPR036259">
    <property type="entry name" value="MFS_trans_sf"/>
</dbReference>
<dbReference type="Gene3D" id="1.20.1250.20">
    <property type="entry name" value="MFS general substrate transporter like domains"/>
    <property type="match status" value="2"/>
</dbReference>
<sequence>MAEEHVPVRWVRWHPYAHSNADGATDAGSIIYLPVLDDGGPLSAGASDTESAGAAYRNGSLNIEAQVRLLMFLTNPNNNLEGSPVTPPSDEVLMASPIAPLTPELAEGASPVPQTTTVQASIVSRTLRSSPPTVPILAHPVPRGAQPVQTPDRHISFSIPRKPIGSTPKKFVRPPSPYPGKPAPIDYKKWEEKFKALQELQEQEIRDQHKAKKPLRAYLPWNPRNTSLTTLLPPKTINATGTINKPNTEERTYVTGLPLIFIIVALMLAIFLMSLDRTIISTAIPYITHEFHSTPHIGWYGSSYLLTACTFQPMFGRIFTLFEVKKAYLLALGVFMLGSLICGIAFNSTTLIVGRAIAGFGSAGITTGSFVVVAEAVPLQSRPIFMALVGLMFGVGATAGPFLGGFFTDFATWRWCFFINLPIGAVTAIALACFFRSKPSKHSGQSIKKRIASLDITGNILLTSASVMLFLALSFTSQGRAWSNKSVVALLIGCFFTALAFVLVQWFKQERALMPPRILNQRTVSASCGMALMTYGALINMTFFLPVWFQAIKGVTATRSGVYMIPYFVVNGLFSILAGIFVSKIGYTTPPAVVGSAVGTVGVSLITLLRPETSTLQWVGYQIVLSAGFGMSIQQGFTSVQTVLVGDDVSIGTAAVISSQSLGGALFLSIGNTIFQSRLIKASSQHLIDIDVKELIDGGAAAFRNLVPPDKLPTVLKIYNKALTDVFTMSIPLGILSALMACFIEWKSVKKPAAKDQESGDGTIIGVENVNSNASSDENGIRNENASSENSGTENNA</sequence>
<feature type="transmembrane region" description="Helical" evidence="7">
    <location>
        <begin position="561"/>
        <end position="582"/>
    </location>
</feature>
<dbReference type="SUPFAM" id="SSF103473">
    <property type="entry name" value="MFS general substrate transporter"/>
    <property type="match status" value="1"/>
</dbReference>
<feature type="transmembrane region" description="Helical" evidence="7">
    <location>
        <begin position="456"/>
        <end position="475"/>
    </location>
</feature>
<dbReference type="KEGG" id="cthr:CTHT_0060850"/>
<evidence type="ECO:0000313" key="10">
    <source>
        <dbReference type="Proteomes" id="UP000008066"/>
    </source>
</evidence>
<evidence type="ECO:0000313" key="9">
    <source>
        <dbReference type="EMBL" id="EGS18070.1"/>
    </source>
</evidence>
<feature type="domain" description="Major facilitator superfamily (MFS) profile" evidence="8">
    <location>
        <begin position="262"/>
        <end position="749"/>
    </location>
</feature>
<keyword evidence="10" id="KW-1185">Reference proteome</keyword>
<dbReference type="GO" id="GO:0022857">
    <property type="term" value="F:transmembrane transporter activity"/>
    <property type="evidence" value="ECO:0007669"/>
    <property type="project" value="InterPro"/>
</dbReference>
<dbReference type="OMA" id="FGMSIQQ"/>
<evidence type="ECO:0000256" key="7">
    <source>
        <dbReference type="SAM" id="Phobius"/>
    </source>
</evidence>
<keyword evidence="5 7" id="KW-0472">Membrane</keyword>
<dbReference type="RefSeq" id="XP_006696401.1">
    <property type="nucleotide sequence ID" value="XM_006696338.1"/>
</dbReference>
<dbReference type="InterPro" id="IPR020846">
    <property type="entry name" value="MFS_dom"/>
</dbReference>
<evidence type="ECO:0000256" key="3">
    <source>
        <dbReference type="ARBA" id="ARBA00022692"/>
    </source>
</evidence>
<dbReference type="PROSITE" id="PS50850">
    <property type="entry name" value="MFS"/>
    <property type="match status" value="1"/>
</dbReference>
<feature type="region of interest" description="Disordered" evidence="6">
    <location>
        <begin position="131"/>
        <end position="178"/>
    </location>
</feature>
<feature type="transmembrane region" description="Helical" evidence="7">
    <location>
        <begin position="487"/>
        <end position="507"/>
    </location>
</feature>
<accession>G0SF54</accession>
<dbReference type="EMBL" id="GL988046">
    <property type="protein sequence ID" value="EGS18070.1"/>
    <property type="molecule type" value="Genomic_DNA"/>
</dbReference>
<feature type="transmembrane region" description="Helical" evidence="7">
    <location>
        <begin position="412"/>
        <end position="435"/>
    </location>
</feature>
<keyword evidence="2" id="KW-0813">Transport</keyword>
<dbReference type="PANTHER" id="PTHR23501:SF49">
    <property type="entry name" value="MAJOR FACILITATOR SUPERFAMILY (MFS) PROFILE DOMAIN-CONTAINING PROTEIN"/>
    <property type="match status" value="1"/>
</dbReference>
<dbReference type="AlphaFoldDB" id="G0SF54"/>
<feature type="region of interest" description="Disordered" evidence="6">
    <location>
        <begin position="753"/>
        <end position="797"/>
    </location>
</feature>
<dbReference type="Pfam" id="PF07690">
    <property type="entry name" value="MFS_1"/>
    <property type="match status" value="1"/>
</dbReference>
<proteinExistence type="predicted"/>
<protein>
    <recommendedName>
        <fullName evidence="8">Major facilitator superfamily (MFS) profile domain-containing protein</fullName>
    </recommendedName>
</protein>
<feature type="compositionally biased region" description="Polar residues" evidence="6">
    <location>
        <begin position="769"/>
        <end position="797"/>
    </location>
</feature>
<dbReference type="CDD" id="cd17502">
    <property type="entry name" value="MFS_Azr1_MDR_like"/>
    <property type="match status" value="1"/>
</dbReference>
<feature type="transmembrane region" description="Helical" evidence="7">
    <location>
        <begin position="327"/>
        <end position="346"/>
    </location>
</feature>
<dbReference type="OrthoDB" id="10021397at2759"/>
<reference evidence="9 10" key="1">
    <citation type="journal article" date="2011" name="Cell">
        <title>Insight into structure and assembly of the nuclear pore complex by utilizing the genome of a eukaryotic thermophile.</title>
        <authorList>
            <person name="Amlacher S."/>
            <person name="Sarges P."/>
            <person name="Flemming D."/>
            <person name="van Noort V."/>
            <person name="Kunze R."/>
            <person name="Devos D.P."/>
            <person name="Arumugam M."/>
            <person name="Bork P."/>
            <person name="Hurt E."/>
        </authorList>
    </citation>
    <scope>NUCLEOTIDE SEQUENCE [LARGE SCALE GENOMIC DNA]</scope>
    <source>
        <strain evidence="10">DSM 1495 / CBS 144.50 / IMI 039719</strain>
    </source>
</reference>
<dbReference type="PANTHER" id="PTHR23501">
    <property type="entry name" value="MAJOR FACILITATOR SUPERFAMILY"/>
    <property type="match status" value="1"/>
</dbReference>
<feature type="transmembrane region" description="Helical" evidence="7">
    <location>
        <begin position="528"/>
        <end position="549"/>
    </location>
</feature>
<evidence type="ECO:0000259" key="8">
    <source>
        <dbReference type="PROSITE" id="PS50850"/>
    </source>
</evidence>
<name>G0SF54_CHATD</name>
<feature type="transmembrane region" description="Helical" evidence="7">
    <location>
        <begin position="352"/>
        <end position="373"/>
    </location>
</feature>
<evidence type="ECO:0000256" key="5">
    <source>
        <dbReference type="ARBA" id="ARBA00023136"/>
    </source>
</evidence>
<dbReference type="Proteomes" id="UP000008066">
    <property type="component" value="Unassembled WGS sequence"/>
</dbReference>
<dbReference type="eggNOG" id="KOG0254">
    <property type="taxonomic scope" value="Eukaryota"/>
</dbReference>
<feature type="transmembrane region" description="Helical" evidence="7">
    <location>
        <begin position="253"/>
        <end position="275"/>
    </location>
</feature>
<evidence type="ECO:0000256" key="6">
    <source>
        <dbReference type="SAM" id="MobiDB-lite"/>
    </source>
</evidence>
<gene>
    <name evidence="9" type="ORF">CTHT_0060850</name>
</gene>
<keyword evidence="3 7" id="KW-0812">Transmembrane</keyword>
<dbReference type="PRINTS" id="PR01036">
    <property type="entry name" value="TCRTETB"/>
</dbReference>
<evidence type="ECO:0000256" key="4">
    <source>
        <dbReference type="ARBA" id="ARBA00022989"/>
    </source>
</evidence>
<keyword evidence="4 7" id="KW-1133">Transmembrane helix</keyword>
<evidence type="ECO:0000256" key="2">
    <source>
        <dbReference type="ARBA" id="ARBA00022448"/>
    </source>
</evidence>